<dbReference type="InterPro" id="IPR036291">
    <property type="entry name" value="NAD(P)-bd_dom_sf"/>
</dbReference>
<accession>A0A1N7S8D0</accession>
<dbReference type="PRINTS" id="PR00081">
    <property type="entry name" value="GDHRDH"/>
</dbReference>
<keyword evidence="4" id="KW-1185">Reference proteome</keyword>
<name>A0A1N7S8D0_9BURK</name>
<evidence type="ECO:0000313" key="4">
    <source>
        <dbReference type="Proteomes" id="UP000195569"/>
    </source>
</evidence>
<dbReference type="PROSITE" id="PS51257">
    <property type="entry name" value="PROKAR_LIPOPROTEIN"/>
    <property type="match status" value="1"/>
</dbReference>
<dbReference type="NCBIfam" id="NF005489">
    <property type="entry name" value="PRK07102.1"/>
    <property type="match status" value="1"/>
</dbReference>
<reference evidence="3" key="1">
    <citation type="submission" date="2016-12" db="EMBL/GenBank/DDBJ databases">
        <authorList>
            <person name="Moulin L."/>
        </authorList>
    </citation>
    <scope>NUCLEOTIDE SEQUENCE [LARGE SCALE GENOMIC DNA]</scope>
    <source>
        <strain evidence="3">STM 7183</strain>
    </source>
</reference>
<dbReference type="GO" id="GO:0016491">
    <property type="term" value="F:oxidoreductase activity"/>
    <property type="evidence" value="ECO:0007669"/>
    <property type="project" value="UniProtKB-KW"/>
</dbReference>
<dbReference type="SUPFAM" id="SSF51735">
    <property type="entry name" value="NAD(P)-binding Rossmann-fold domains"/>
    <property type="match status" value="1"/>
</dbReference>
<dbReference type="Proteomes" id="UP000195569">
    <property type="component" value="Unassembled WGS sequence"/>
</dbReference>
<dbReference type="GO" id="GO:0016020">
    <property type="term" value="C:membrane"/>
    <property type="evidence" value="ECO:0007669"/>
    <property type="project" value="TreeGrafter"/>
</dbReference>
<dbReference type="Gene3D" id="3.40.50.720">
    <property type="entry name" value="NAD(P)-binding Rossmann-like Domain"/>
    <property type="match status" value="1"/>
</dbReference>
<dbReference type="EMBL" id="CYGY02000035">
    <property type="protein sequence ID" value="SIT43591.1"/>
    <property type="molecule type" value="Genomic_DNA"/>
</dbReference>
<comment type="caution">
    <text evidence="3">The sequence shown here is derived from an EMBL/GenBank/DDBJ whole genome shotgun (WGS) entry which is preliminary data.</text>
</comment>
<dbReference type="InterPro" id="IPR020904">
    <property type="entry name" value="Sc_DH/Rdtase_CS"/>
</dbReference>
<gene>
    <name evidence="3" type="ORF">BN2476_350180</name>
</gene>
<evidence type="ECO:0000256" key="2">
    <source>
        <dbReference type="ARBA" id="ARBA00023002"/>
    </source>
</evidence>
<dbReference type="PROSITE" id="PS00061">
    <property type="entry name" value="ADH_SHORT"/>
    <property type="match status" value="1"/>
</dbReference>
<keyword evidence="2" id="KW-0560">Oxidoreductase</keyword>
<evidence type="ECO:0000256" key="1">
    <source>
        <dbReference type="ARBA" id="ARBA00006484"/>
    </source>
</evidence>
<dbReference type="RefSeq" id="WP_087735845.1">
    <property type="nucleotide sequence ID" value="NZ_CYGY02000035.1"/>
</dbReference>
<dbReference type="PANTHER" id="PTHR44196:SF1">
    <property type="entry name" value="DEHYDROGENASE_REDUCTASE SDR FAMILY MEMBER 7B"/>
    <property type="match status" value="1"/>
</dbReference>
<comment type="similarity">
    <text evidence="1">Belongs to the short-chain dehydrogenases/reductases (SDR) family.</text>
</comment>
<sequence>MKNILVVGGSSAIAIACARCWLQKDSGDGVGFFITGRNAARLEAVARDLFARGARKVETCVLDVNDHGQHRAMLEACSTALGRIDIALFAHGSLPDQALCERDADAAVREIDTNAVSTIALLTRVADMFDTQRHGMIAVISSVAGDRGRPSNYVYGAAKAAVTTFCEGLRARLFKRGVGLLIVKPGFVDTPMTAGLSLPGALVATPDRVAGDIVRAIESRKDTLYTPWFWSAIMLVIRALPQFVFKRASL</sequence>
<dbReference type="PANTHER" id="PTHR44196">
    <property type="entry name" value="DEHYDROGENASE/REDUCTASE SDR FAMILY MEMBER 7B"/>
    <property type="match status" value="1"/>
</dbReference>
<evidence type="ECO:0000313" key="3">
    <source>
        <dbReference type="EMBL" id="SIT43591.1"/>
    </source>
</evidence>
<dbReference type="InterPro" id="IPR002347">
    <property type="entry name" value="SDR_fam"/>
</dbReference>
<dbReference type="OrthoDB" id="335726at2"/>
<proteinExistence type="inferred from homology"/>
<protein>
    <submittedName>
        <fullName evidence="3">Short-chain dehydrogenase/reductase SDR</fullName>
    </submittedName>
</protein>
<organism evidence="3 4">
    <name type="scientific">Paraburkholderia piptadeniae</name>
    <dbReference type="NCBI Taxonomy" id="1701573"/>
    <lineage>
        <taxon>Bacteria</taxon>
        <taxon>Pseudomonadati</taxon>
        <taxon>Pseudomonadota</taxon>
        <taxon>Betaproteobacteria</taxon>
        <taxon>Burkholderiales</taxon>
        <taxon>Burkholderiaceae</taxon>
        <taxon>Paraburkholderia</taxon>
    </lineage>
</organism>
<dbReference type="Pfam" id="PF00106">
    <property type="entry name" value="adh_short"/>
    <property type="match status" value="1"/>
</dbReference>
<dbReference type="AlphaFoldDB" id="A0A1N7S8D0"/>